<dbReference type="InterPro" id="IPR000863">
    <property type="entry name" value="Sulfotransferase_dom"/>
</dbReference>
<dbReference type="SUPFAM" id="SSF52540">
    <property type="entry name" value="P-loop containing nucleoside triphosphate hydrolases"/>
    <property type="match status" value="1"/>
</dbReference>
<dbReference type="AlphaFoldDB" id="A0A9D4R2A7"/>
<sequence length="227" mass="26904">MLQKRSTDYEKKVKEFAFLDHRDISTLADLPSPRVLNCHYPRHLTPKEVLSKGIKIVHVQRNFKDVCVSAYHHMKDSHERNTTSSFDEFLPLMLGTYGIYWYCSWADYVRQWEIFTKAHPDQILNIYFEDLKQDSVQEIRKLNTFLGTGCKEALIEKIALACSFHNLKKADAEFKENPFKKDKRFDMYRKGDVGDWKNYFTVDQSEQVDKWIAQNLPETQLAFRYSL</sequence>
<evidence type="ECO:0000256" key="1">
    <source>
        <dbReference type="ARBA" id="ARBA00005771"/>
    </source>
</evidence>
<evidence type="ECO:0000313" key="5">
    <source>
        <dbReference type="Proteomes" id="UP000828390"/>
    </source>
</evidence>
<proteinExistence type="inferred from homology"/>
<comment type="similarity">
    <text evidence="1">Belongs to the sulfotransferase 1 family.</text>
</comment>
<organism evidence="4 5">
    <name type="scientific">Dreissena polymorpha</name>
    <name type="common">Zebra mussel</name>
    <name type="synonym">Mytilus polymorpha</name>
    <dbReference type="NCBI Taxonomy" id="45954"/>
    <lineage>
        <taxon>Eukaryota</taxon>
        <taxon>Metazoa</taxon>
        <taxon>Spiralia</taxon>
        <taxon>Lophotrochozoa</taxon>
        <taxon>Mollusca</taxon>
        <taxon>Bivalvia</taxon>
        <taxon>Autobranchia</taxon>
        <taxon>Heteroconchia</taxon>
        <taxon>Euheterodonta</taxon>
        <taxon>Imparidentia</taxon>
        <taxon>Neoheterodontei</taxon>
        <taxon>Myida</taxon>
        <taxon>Dreissenoidea</taxon>
        <taxon>Dreissenidae</taxon>
        <taxon>Dreissena</taxon>
    </lineage>
</organism>
<dbReference type="InterPro" id="IPR027417">
    <property type="entry name" value="P-loop_NTPase"/>
</dbReference>
<reference evidence="4" key="2">
    <citation type="submission" date="2020-11" db="EMBL/GenBank/DDBJ databases">
        <authorList>
            <person name="McCartney M.A."/>
            <person name="Auch B."/>
            <person name="Kono T."/>
            <person name="Mallez S."/>
            <person name="Becker A."/>
            <person name="Gohl D.M."/>
            <person name="Silverstein K.A.T."/>
            <person name="Koren S."/>
            <person name="Bechman K.B."/>
            <person name="Herman A."/>
            <person name="Abrahante J.E."/>
            <person name="Garbe J."/>
        </authorList>
    </citation>
    <scope>NUCLEOTIDE SEQUENCE</scope>
    <source>
        <strain evidence="4">Duluth1</strain>
        <tissue evidence="4">Whole animal</tissue>
    </source>
</reference>
<dbReference type="GO" id="GO:0008146">
    <property type="term" value="F:sulfotransferase activity"/>
    <property type="evidence" value="ECO:0007669"/>
    <property type="project" value="InterPro"/>
</dbReference>
<protein>
    <recommendedName>
        <fullName evidence="3">Sulfotransferase domain-containing protein</fullName>
    </recommendedName>
</protein>
<dbReference type="Proteomes" id="UP000828390">
    <property type="component" value="Unassembled WGS sequence"/>
</dbReference>
<comment type="caution">
    <text evidence="4">The sequence shown here is derived from an EMBL/GenBank/DDBJ whole genome shotgun (WGS) entry which is preliminary data.</text>
</comment>
<dbReference type="EMBL" id="JAIWYP010000003">
    <property type="protein sequence ID" value="KAH3851357.1"/>
    <property type="molecule type" value="Genomic_DNA"/>
</dbReference>
<dbReference type="Pfam" id="PF00685">
    <property type="entry name" value="Sulfotransfer_1"/>
    <property type="match status" value="1"/>
</dbReference>
<name>A0A9D4R2A7_DREPO</name>
<evidence type="ECO:0000256" key="2">
    <source>
        <dbReference type="ARBA" id="ARBA00022679"/>
    </source>
</evidence>
<evidence type="ECO:0000259" key="3">
    <source>
        <dbReference type="Pfam" id="PF00685"/>
    </source>
</evidence>
<evidence type="ECO:0000313" key="4">
    <source>
        <dbReference type="EMBL" id="KAH3851357.1"/>
    </source>
</evidence>
<feature type="domain" description="Sulfotransferase" evidence="3">
    <location>
        <begin position="21"/>
        <end position="218"/>
    </location>
</feature>
<dbReference type="PANTHER" id="PTHR11783">
    <property type="entry name" value="SULFOTRANSFERASE SULT"/>
    <property type="match status" value="1"/>
</dbReference>
<accession>A0A9D4R2A7</accession>
<gene>
    <name evidence="4" type="ORF">DPMN_093837</name>
</gene>
<dbReference type="Gene3D" id="3.40.50.300">
    <property type="entry name" value="P-loop containing nucleotide triphosphate hydrolases"/>
    <property type="match status" value="1"/>
</dbReference>
<keyword evidence="2" id="KW-0808">Transferase</keyword>
<reference evidence="4" key="1">
    <citation type="journal article" date="2019" name="bioRxiv">
        <title>The Genome of the Zebra Mussel, Dreissena polymorpha: A Resource for Invasive Species Research.</title>
        <authorList>
            <person name="McCartney M.A."/>
            <person name="Auch B."/>
            <person name="Kono T."/>
            <person name="Mallez S."/>
            <person name="Zhang Y."/>
            <person name="Obille A."/>
            <person name="Becker A."/>
            <person name="Abrahante J.E."/>
            <person name="Garbe J."/>
            <person name="Badalamenti J.P."/>
            <person name="Herman A."/>
            <person name="Mangelson H."/>
            <person name="Liachko I."/>
            <person name="Sullivan S."/>
            <person name="Sone E.D."/>
            <person name="Koren S."/>
            <person name="Silverstein K.A.T."/>
            <person name="Beckman K.B."/>
            <person name="Gohl D.M."/>
        </authorList>
    </citation>
    <scope>NUCLEOTIDE SEQUENCE</scope>
    <source>
        <strain evidence="4">Duluth1</strain>
        <tissue evidence="4">Whole animal</tissue>
    </source>
</reference>
<keyword evidence="5" id="KW-1185">Reference proteome</keyword>